<sequence>MRSLVLISLVLPVFCELLSIQLVTRHGDRAPQFQMPLDPTNWTDIFDLTGIGMNQHYQLGRALHQHYSDLLPLHYHTRDIYVRASGCERALVSAVSQLQGIFPPGSGPDIEGTTTPALPNNVQPVPIMTTDSSAEYLLRAFDLCPRALALMDELLFKTPEFQSYWASQAAFIDRLSALTGMPNLHVPRNFLAVADTLAVEKSRGFPWPAGIDEAMYNQTQAMWAPLFVATFPRNDRFTRVSMGLFIRELLSNFKADVAHTADARKYRLYSAHDSTVLAYLAAINHTMIICRHPPKGDNHIIGHGINHTMIICRHPPKGDNHIIGHGINHTMITGPPYAANVLSSADADPPSLGAFAAGDDWLTAVCGVAIPGATPFSLWTILALAGCALLLCCCLALLCCCLRYRNQAKRAGAAGYEAVASTPSPIQG</sequence>
<dbReference type="EMBL" id="JAPMOS010000031">
    <property type="protein sequence ID" value="KAJ4458301.1"/>
    <property type="molecule type" value="Genomic_DNA"/>
</dbReference>
<dbReference type="InterPro" id="IPR050645">
    <property type="entry name" value="Histidine_acid_phosphatase"/>
</dbReference>
<keyword evidence="3" id="KW-0812">Transmembrane</keyword>
<dbReference type="Gene3D" id="3.40.50.1240">
    <property type="entry name" value="Phosphoglycerate mutase-like"/>
    <property type="match status" value="1"/>
</dbReference>
<feature type="transmembrane region" description="Helical" evidence="3">
    <location>
        <begin position="376"/>
        <end position="402"/>
    </location>
</feature>
<dbReference type="InterPro" id="IPR000560">
    <property type="entry name" value="His_Pase_clade-2"/>
</dbReference>
<dbReference type="PROSITE" id="PS00616">
    <property type="entry name" value="HIS_ACID_PHOSPHAT_1"/>
    <property type="match status" value="1"/>
</dbReference>
<comment type="similarity">
    <text evidence="1">Belongs to the histidine acid phosphatase family.</text>
</comment>
<evidence type="ECO:0000313" key="6">
    <source>
        <dbReference type="Proteomes" id="UP001141327"/>
    </source>
</evidence>
<keyword evidence="4" id="KW-0732">Signal</keyword>
<feature type="signal peptide" evidence="4">
    <location>
        <begin position="1"/>
        <end position="15"/>
    </location>
</feature>
<dbReference type="Proteomes" id="UP001141327">
    <property type="component" value="Unassembled WGS sequence"/>
</dbReference>
<evidence type="ECO:0000256" key="4">
    <source>
        <dbReference type="SAM" id="SignalP"/>
    </source>
</evidence>
<evidence type="ECO:0000313" key="5">
    <source>
        <dbReference type="EMBL" id="KAJ4458301.1"/>
    </source>
</evidence>
<dbReference type="InterPro" id="IPR033379">
    <property type="entry name" value="Acid_Pase_AS"/>
</dbReference>
<proteinExistence type="inferred from homology"/>
<evidence type="ECO:0000256" key="3">
    <source>
        <dbReference type="SAM" id="Phobius"/>
    </source>
</evidence>
<reference evidence="5" key="1">
    <citation type="journal article" date="2022" name="bioRxiv">
        <title>Genomics of Preaxostyla Flagellates Illuminates Evolutionary Transitions and the Path Towards Mitochondrial Loss.</title>
        <authorList>
            <person name="Novak L.V.F."/>
            <person name="Treitli S.C."/>
            <person name="Pyrih J."/>
            <person name="Halakuc P."/>
            <person name="Pipaliya S.V."/>
            <person name="Vacek V."/>
            <person name="Brzon O."/>
            <person name="Soukal P."/>
            <person name="Eme L."/>
            <person name="Dacks J.B."/>
            <person name="Karnkowska A."/>
            <person name="Elias M."/>
            <person name="Hampl V."/>
        </authorList>
    </citation>
    <scope>NUCLEOTIDE SEQUENCE</scope>
    <source>
        <strain evidence="5">RCP-MX</strain>
    </source>
</reference>
<keyword evidence="3" id="KW-1133">Transmembrane helix</keyword>
<gene>
    <name evidence="5" type="ORF">PAPYR_5979</name>
</gene>
<name>A0ABQ8UIP0_9EUKA</name>
<evidence type="ECO:0000256" key="2">
    <source>
        <dbReference type="ARBA" id="ARBA00022801"/>
    </source>
</evidence>
<dbReference type="SUPFAM" id="SSF53254">
    <property type="entry name" value="Phosphoglycerate mutase-like"/>
    <property type="match status" value="1"/>
</dbReference>
<protein>
    <submittedName>
        <fullName evidence="5">Acid phosphatase</fullName>
    </submittedName>
</protein>
<dbReference type="CDD" id="cd07061">
    <property type="entry name" value="HP_HAP_like"/>
    <property type="match status" value="1"/>
</dbReference>
<evidence type="ECO:0000256" key="1">
    <source>
        <dbReference type="ARBA" id="ARBA00005375"/>
    </source>
</evidence>
<keyword evidence="6" id="KW-1185">Reference proteome</keyword>
<dbReference type="InterPro" id="IPR029033">
    <property type="entry name" value="His_PPase_superfam"/>
</dbReference>
<keyword evidence="2" id="KW-0378">Hydrolase</keyword>
<organism evidence="5 6">
    <name type="scientific">Paratrimastix pyriformis</name>
    <dbReference type="NCBI Taxonomy" id="342808"/>
    <lineage>
        <taxon>Eukaryota</taxon>
        <taxon>Metamonada</taxon>
        <taxon>Preaxostyla</taxon>
        <taxon>Paratrimastigidae</taxon>
        <taxon>Paratrimastix</taxon>
    </lineage>
</organism>
<feature type="chain" id="PRO_5045081404" evidence="4">
    <location>
        <begin position="16"/>
        <end position="428"/>
    </location>
</feature>
<accession>A0ABQ8UIP0</accession>
<dbReference type="PANTHER" id="PTHR11567:SF110">
    <property type="entry name" value="2-PHOSPHOXYLOSE PHOSPHATASE 1"/>
    <property type="match status" value="1"/>
</dbReference>
<dbReference type="Pfam" id="PF00328">
    <property type="entry name" value="His_Phos_2"/>
    <property type="match status" value="1"/>
</dbReference>
<comment type="caution">
    <text evidence="5">The sequence shown here is derived from an EMBL/GenBank/DDBJ whole genome shotgun (WGS) entry which is preliminary data.</text>
</comment>
<dbReference type="PANTHER" id="PTHR11567">
    <property type="entry name" value="ACID PHOSPHATASE-RELATED"/>
    <property type="match status" value="1"/>
</dbReference>
<keyword evidence="3" id="KW-0472">Membrane</keyword>